<name>A0AAD6TEG1_9AGAR</name>
<accession>A0AAD6TEG1</accession>
<keyword evidence="3 5" id="KW-1133">Transmembrane helix</keyword>
<dbReference type="GO" id="GO:0022857">
    <property type="term" value="F:transmembrane transporter activity"/>
    <property type="evidence" value="ECO:0007669"/>
    <property type="project" value="InterPro"/>
</dbReference>
<feature type="transmembrane region" description="Helical" evidence="5">
    <location>
        <begin position="311"/>
        <end position="332"/>
    </location>
</feature>
<feature type="transmembrane region" description="Helical" evidence="5">
    <location>
        <begin position="62"/>
        <end position="85"/>
    </location>
</feature>
<evidence type="ECO:0000256" key="4">
    <source>
        <dbReference type="ARBA" id="ARBA00023136"/>
    </source>
</evidence>
<dbReference type="InterPro" id="IPR011701">
    <property type="entry name" value="MFS"/>
</dbReference>
<evidence type="ECO:0000256" key="2">
    <source>
        <dbReference type="ARBA" id="ARBA00022692"/>
    </source>
</evidence>
<dbReference type="EMBL" id="JARJCM010000005">
    <property type="protein sequence ID" value="KAJ7045049.1"/>
    <property type="molecule type" value="Genomic_DNA"/>
</dbReference>
<dbReference type="AlphaFoldDB" id="A0AAD6TEG1"/>
<keyword evidence="2 5" id="KW-0812">Transmembrane</keyword>
<feature type="transmembrane region" description="Helical" evidence="5">
    <location>
        <begin position="457"/>
        <end position="480"/>
    </location>
</feature>
<dbReference type="SUPFAM" id="SSF103473">
    <property type="entry name" value="MFS general substrate transporter"/>
    <property type="match status" value="1"/>
</dbReference>
<feature type="transmembrane region" description="Helical" evidence="5">
    <location>
        <begin position="124"/>
        <end position="142"/>
    </location>
</feature>
<evidence type="ECO:0000313" key="8">
    <source>
        <dbReference type="Proteomes" id="UP001218188"/>
    </source>
</evidence>
<comment type="subcellular location">
    <subcellularLocation>
        <location evidence="1">Membrane</location>
        <topology evidence="1">Multi-pass membrane protein</topology>
    </subcellularLocation>
</comment>
<protein>
    <submittedName>
        <fullName evidence="7">Major facilitator superfamily domain-containing protein</fullName>
    </submittedName>
</protein>
<reference evidence="7" key="1">
    <citation type="submission" date="2023-03" db="EMBL/GenBank/DDBJ databases">
        <title>Massive genome expansion in bonnet fungi (Mycena s.s.) driven by repeated elements and novel gene families across ecological guilds.</title>
        <authorList>
            <consortium name="Lawrence Berkeley National Laboratory"/>
            <person name="Harder C.B."/>
            <person name="Miyauchi S."/>
            <person name="Viragh M."/>
            <person name="Kuo A."/>
            <person name="Thoen E."/>
            <person name="Andreopoulos B."/>
            <person name="Lu D."/>
            <person name="Skrede I."/>
            <person name="Drula E."/>
            <person name="Henrissat B."/>
            <person name="Morin E."/>
            <person name="Kohler A."/>
            <person name="Barry K."/>
            <person name="LaButti K."/>
            <person name="Morin E."/>
            <person name="Salamov A."/>
            <person name="Lipzen A."/>
            <person name="Mereny Z."/>
            <person name="Hegedus B."/>
            <person name="Baldrian P."/>
            <person name="Stursova M."/>
            <person name="Weitz H."/>
            <person name="Taylor A."/>
            <person name="Grigoriev I.V."/>
            <person name="Nagy L.G."/>
            <person name="Martin F."/>
            <person name="Kauserud H."/>
        </authorList>
    </citation>
    <scope>NUCLEOTIDE SEQUENCE</scope>
    <source>
        <strain evidence="7">CBHHK200</strain>
    </source>
</reference>
<feature type="domain" description="Major facilitator superfamily (MFS) profile" evidence="6">
    <location>
        <begin position="56"/>
        <end position="517"/>
    </location>
</feature>
<evidence type="ECO:0000256" key="1">
    <source>
        <dbReference type="ARBA" id="ARBA00004141"/>
    </source>
</evidence>
<feature type="transmembrane region" description="Helical" evidence="5">
    <location>
        <begin position="185"/>
        <end position="206"/>
    </location>
</feature>
<feature type="transmembrane region" description="Helical" evidence="5">
    <location>
        <begin position="396"/>
        <end position="416"/>
    </location>
</feature>
<feature type="transmembrane region" description="Helical" evidence="5">
    <location>
        <begin position="422"/>
        <end position="445"/>
    </location>
</feature>
<dbReference type="Gene3D" id="1.20.1250.20">
    <property type="entry name" value="MFS general substrate transporter like domains"/>
    <property type="match status" value="1"/>
</dbReference>
<evidence type="ECO:0000256" key="3">
    <source>
        <dbReference type="ARBA" id="ARBA00022989"/>
    </source>
</evidence>
<dbReference type="PANTHER" id="PTHR23502">
    <property type="entry name" value="MAJOR FACILITATOR SUPERFAMILY"/>
    <property type="match status" value="1"/>
</dbReference>
<feature type="transmembrane region" description="Helical" evidence="5">
    <location>
        <begin position="97"/>
        <end position="117"/>
    </location>
</feature>
<dbReference type="InterPro" id="IPR036259">
    <property type="entry name" value="MFS_trans_sf"/>
</dbReference>
<feature type="transmembrane region" description="Helical" evidence="5">
    <location>
        <begin position="154"/>
        <end position="176"/>
    </location>
</feature>
<dbReference type="Pfam" id="PF07690">
    <property type="entry name" value="MFS_1"/>
    <property type="match status" value="1"/>
</dbReference>
<dbReference type="PROSITE" id="PS50850">
    <property type="entry name" value="MFS"/>
    <property type="match status" value="1"/>
</dbReference>
<proteinExistence type="predicted"/>
<organism evidence="7 8">
    <name type="scientific">Mycena alexandri</name>
    <dbReference type="NCBI Taxonomy" id="1745969"/>
    <lineage>
        <taxon>Eukaryota</taxon>
        <taxon>Fungi</taxon>
        <taxon>Dikarya</taxon>
        <taxon>Basidiomycota</taxon>
        <taxon>Agaricomycotina</taxon>
        <taxon>Agaricomycetes</taxon>
        <taxon>Agaricomycetidae</taxon>
        <taxon>Agaricales</taxon>
        <taxon>Marasmiineae</taxon>
        <taxon>Mycenaceae</taxon>
        <taxon>Mycena</taxon>
    </lineage>
</organism>
<comment type="caution">
    <text evidence="7">The sequence shown here is derived from an EMBL/GenBank/DDBJ whole genome shotgun (WGS) entry which is preliminary data.</text>
</comment>
<evidence type="ECO:0000259" key="6">
    <source>
        <dbReference type="PROSITE" id="PS50850"/>
    </source>
</evidence>
<keyword evidence="4 5" id="KW-0472">Membrane</keyword>
<feature type="transmembrane region" description="Helical" evidence="5">
    <location>
        <begin position="352"/>
        <end position="375"/>
    </location>
</feature>
<evidence type="ECO:0000313" key="7">
    <source>
        <dbReference type="EMBL" id="KAJ7045049.1"/>
    </source>
</evidence>
<gene>
    <name evidence="7" type="ORF">C8F04DRAFT_522455</name>
</gene>
<keyword evidence="8" id="KW-1185">Reference proteome</keyword>
<feature type="transmembrane region" description="Helical" evidence="5">
    <location>
        <begin position="212"/>
        <end position="234"/>
    </location>
</feature>
<dbReference type="PANTHER" id="PTHR23502:SF149">
    <property type="entry name" value="TRANSPORTER, PUTATIVE-RELATED"/>
    <property type="match status" value="1"/>
</dbReference>
<feature type="transmembrane region" description="Helical" evidence="5">
    <location>
        <begin position="492"/>
        <end position="513"/>
    </location>
</feature>
<dbReference type="Proteomes" id="UP001218188">
    <property type="component" value="Unassembled WGS sequence"/>
</dbReference>
<evidence type="ECO:0000256" key="5">
    <source>
        <dbReference type="SAM" id="Phobius"/>
    </source>
</evidence>
<sequence length="528" mass="58203">MAEGPIDVKHGVTHFTFGFPPGTEVVDASGKEENIHYPMPSDDPADPLNWSPKWKLLTFSTLMLYVFWVSFPYIGVTSMYAPLIIEFGFSVDSISAFVAWSGFMSGIGNIFWVPVACRFGRRPILLVSILGCTAASIWFGTTSHTYRSFLWSRIVLGFFMSPVECFAPMQIADLFFTADRSKMHAWFFINLLVSTNVGGALSGAFADSKAGWRAYFYFNAAMLAITFVLMVFCLPETSFRRSAALARGVHQSDDDFDEEKTQTATENLSTQHATLQLVGKGAPTVSRRWGLTAGRDSTYNPLDALLRVAKAALIGPVWISIGWFGACKGILVGQNYVAAQIWQAPPYNFSNAAVGMTNIPSIVGTISGCLFWGWLSDWDLARRTRKNGGIREPEMRLWLIIPGVIIGTIGIVIYAVGAQRGWPWPIILIIGNTLNFFGLIAPLICGLSYSIDAYNRLAAEIGLLLAAFGNAWIFGVGYFVNNLLATRGYTTGLMFLMIPVWGMTAITIGYLFFGKSARRLTINHSLLK</sequence>
<dbReference type="InterPro" id="IPR020846">
    <property type="entry name" value="MFS_dom"/>
</dbReference>
<dbReference type="GO" id="GO:0005886">
    <property type="term" value="C:plasma membrane"/>
    <property type="evidence" value="ECO:0007669"/>
    <property type="project" value="TreeGrafter"/>
</dbReference>